<proteinExistence type="predicted"/>
<evidence type="ECO:0000313" key="5">
    <source>
        <dbReference type="EMBL" id="KAG0458908.1"/>
    </source>
</evidence>
<dbReference type="Proteomes" id="UP000639772">
    <property type="component" value="Chromosome 12"/>
</dbReference>
<comment type="function">
    <text evidence="1">May act as a substrate-specific adapter of an E3 ubiquitin-protein ligase complex (CUL3-RBX1-BTB) which mediates the ubiquitination and subsequent proteasomal degradation of target proteins.</text>
</comment>
<name>A0A835PU07_VANPL</name>
<dbReference type="GO" id="GO:0016567">
    <property type="term" value="P:protein ubiquitination"/>
    <property type="evidence" value="ECO:0007669"/>
    <property type="project" value="UniProtKB-UniPathway"/>
</dbReference>
<dbReference type="EMBL" id="JADCNM010000012">
    <property type="protein sequence ID" value="KAG0458908.1"/>
    <property type="molecule type" value="Genomic_DNA"/>
</dbReference>
<accession>A0A835PU07</accession>
<dbReference type="UniPathway" id="UPA00143"/>
<evidence type="ECO:0000313" key="6">
    <source>
        <dbReference type="Proteomes" id="UP000639772"/>
    </source>
</evidence>
<comment type="pathway">
    <text evidence="2">Protein modification; protein ubiquitination.</text>
</comment>
<dbReference type="PANTHER" id="PTHR31060:SF7">
    <property type="entry name" value="OS06G0129200 PROTEIN"/>
    <property type="match status" value="1"/>
</dbReference>
<dbReference type="PANTHER" id="PTHR31060">
    <property type="entry name" value="OSJNBA0011J08.25 PROTEIN-RELATED"/>
    <property type="match status" value="1"/>
</dbReference>
<protein>
    <recommendedName>
        <fullName evidence="4">At3g05675-like ankyrin-like domain-containing protein</fullName>
    </recommendedName>
</protein>
<sequence length="229" mass="25763">MVAIDEEVKSEVRTGLSNLIATFEAELSLIPLGYKHSPEVAEQSVLQSLSDLDWMCGVLTKMEMLKDFVTSWSEISDKVLAVLQEDNCYLGLWSVKVKVIELVGKAFDAIGFGNVVLPTHSRLHFLKKWLPYLRDIKPLLDAKSDKDESFTHRLDGDLCQNIEGAIVSLVLTLPSCDQADILGDWIQRTEQLKFPNLSEAFEVWCYRTKSANRRNMVELSDAGNPTLSL</sequence>
<evidence type="ECO:0000256" key="1">
    <source>
        <dbReference type="ARBA" id="ARBA00002668"/>
    </source>
</evidence>
<dbReference type="Pfam" id="PF25553">
    <property type="entry name" value="BTB-POZ_ANK-like"/>
    <property type="match status" value="1"/>
</dbReference>
<reference evidence="5 6" key="1">
    <citation type="journal article" date="2020" name="Nat. Food">
        <title>A phased Vanilla planifolia genome enables genetic improvement of flavour and production.</title>
        <authorList>
            <person name="Hasing T."/>
            <person name="Tang H."/>
            <person name="Brym M."/>
            <person name="Khazi F."/>
            <person name="Huang T."/>
            <person name="Chambers A.H."/>
        </authorList>
    </citation>
    <scope>NUCLEOTIDE SEQUENCE [LARGE SCALE GENOMIC DNA]</scope>
    <source>
        <tissue evidence="5">Leaf</tissue>
    </source>
</reference>
<dbReference type="InterPro" id="IPR058039">
    <property type="entry name" value="At3g05675-like_ankyrin"/>
</dbReference>
<dbReference type="AlphaFoldDB" id="A0A835PU07"/>
<dbReference type="InterPro" id="IPR038920">
    <property type="entry name" value="At3g05675-like"/>
</dbReference>
<organism evidence="5 6">
    <name type="scientific">Vanilla planifolia</name>
    <name type="common">Vanilla</name>
    <dbReference type="NCBI Taxonomy" id="51239"/>
    <lineage>
        <taxon>Eukaryota</taxon>
        <taxon>Viridiplantae</taxon>
        <taxon>Streptophyta</taxon>
        <taxon>Embryophyta</taxon>
        <taxon>Tracheophyta</taxon>
        <taxon>Spermatophyta</taxon>
        <taxon>Magnoliopsida</taxon>
        <taxon>Liliopsida</taxon>
        <taxon>Asparagales</taxon>
        <taxon>Orchidaceae</taxon>
        <taxon>Vanilloideae</taxon>
        <taxon>Vanilleae</taxon>
        <taxon>Vanilla</taxon>
    </lineage>
</organism>
<evidence type="ECO:0000259" key="4">
    <source>
        <dbReference type="Pfam" id="PF25553"/>
    </source>
</evidence>
<feature type="domain" description="At3g05675-like ankyrin-like" evidence="4">
    <location>
        <begin position="42"/>
        <end position="208"/>
    </location>
</feature>
<evidence type="ECO:0000256" key="3">
    <source>
        <dbReference type="ARBA" id="ARBA00022786"/>
    </source>
</evidence>
<comment type="caution">
    <text evidence="5">The sequence shown here is derived from an EMBL/GenBank/DDBJ whole genome shotgun (WGS) entry which is preliminary data.</text>
</comment>
<evidence type="ECO:0000256" key="2">
    <source>
        <dbReference type="ARBA" id="ARBA00004906"/>
    </source>
</evidence>
<keyword evidence="3" id="KW-0833">Ubl conjugation pathway</keyword>
<dbReference type="OrthoDB" id="1878759at2759"/>
<gene>
    <name evidence="5" type="ORF">HPP92_022036</name>
</gene>